<evidence type="ECO:0000256" key="3">
    <source>
        <dbReference type="ARBA" id="ARBA00023163"/>
    </source>
</evidence>
<reference evidence="5 6" key="1">
    <citation type="submission" date="2021-03" db="EMBL/GenBank/DDBJ databases">
        <title>Genomic Encyclopedia of Type Strains, Phase IV (KMG-IV): sequencing the most valuable type-strain genomes for metagenomic binning, comparative biology and taxonomic classification.</title>
        <authorList>
            <person name="Goeker M."/>
        </authorList>
    </citation>
    <scope>NUCLEOTIDE SEQUENCE [LARGE SCALE GENOMIC DNA]</scope>
    <source>
        <strain evidence="5 6">DSM 26048</strain>
    </source>
</reference>
<dbReference type="Gene3D" id="1.10.10.60">
    <property type="entry name" value="Homeodomain-like"/>
    <property type="match status" value="2"/>
</dbReference>
<dbReference type="PANTHER" id="PTHR43280:SF2">
    <property type="entry name" value="HTH-TYPE TRANSCRIPTIONAL REGULATOR EXSA"/>
    <property type="match status" value="1"/>
</dbReference>
<accession>A0ABS4JAA0</accession>
<dbReference type="PROSITE" id="PS00041">
    <property type="entry name" value="HTH_ARAC_FAMILY_1"/>
    <property type="match status" value="1"/>
</dbReference>
<feature type="domain" description="HTH araC/xylS-type" evidence="4">
    <location>
        <begin position="175"/>
        <end position="274"/>
    </location>
</feature>
<dbReference type="PROSITE" id="PS01124">
    <property type="entry name" value="HTH_ARAC_FAMILY_2"/>
    <property type="match status" value="1"/>
</dbReference>
<dbReference type="InterPro" id="IPR020449">
    <property type="entry name" value="Tscrpt_reg_AraC-type_HTH"/>
</dbReference>
<dbReference type="RefSeq" id="WP_209977457.1">
    <property type="nucleotide sequence ID" value="NZ_JAGGLB010000037.1"/>
</dbReference>
<name>A0ABS4JAA0_9BACL</name>
<dbReference type="SMART" id="SM00342">
    <property type="entry name" value="HTH_ARAC"/>
    <property type="match status" value="1"/>
</dbReference>
<gene>
    <name evidence="5" type="ORF">J2Z66_007311</name>
</gene>
<evidence type="ECO:0000256" key="1">
    <source>
        <dbReference type="ARBA" id="ARBA00023015"/>
    </source>
</evidence>
<dbReference type="Pfam" id="PF02311">
    <property type="entry name" value="AraC_binding"/>
    <property type="match status" value="1"/>
</dbReference>
<organism evidence="5 6">
    <name type="scientific">Paenibacillus eucommiae</name>
    <dbReference type="NCBI Taxonomy" id="1355755"/>
    <lineage>
        <taxon>Bacteria</taxon>
        <taxon>Bacillati</taxon>
        <taxon>Bacillota</taxon>
        <taxon>Bacilli</taxon>
        <taxon>Bacillales</taxon>
        <taxon>Paenibacillaceae</taxon>
        <taxon>Paenibacillus</taxon>
    </lineage>
</organism>
<proteinExistence type="predicted"/>
<dbReference type="InterPro" id="IPR009057">
    <property type="entry name" value="Homeodomain-like_sf"/>
</dbReference>
<keyword evidence="6" id="KW-1185">Reference proteome</keyword>
<dbReference type="Proteomes" id="UP001519287">
    <property type="component" value="Unassembled WGS sequence"/>
</dbReference>
<keyword evidence="2" id="KW-0238">DNA-binding</keyword>
<dbReference type="EMBL" id="JAGGLB010000037">
    <property type="protein sequence ID" value="MBP1995669.1"/>
    <property type="molecule type" value="Genomic_DNA"/>
</dbReference>
<dbReference type="Pfam" id="PF12833">
    <property type="entry name" value="HTH_18"/>
    <property type="match status" value="1"/>
</dbReference>
<dbReference type="PANTHER" id="PTHR43280">
    <property type="entry name" value="ARAC-FAMILY TRANSCRIPTIONAL REGULATOR"/>
    <property type="match status" value="1"/>
</dbReference>
<protein>
    <submittedName>
        <fullName evidence="5">AraC-like DNA-binding protein</fullName>
    </submittedName>
</protein>
<evidence type="ECO:0000256" key="2">
    <source>
        <dbReference type="ARBA" id="ARBA00023125"/>
    </source>
</evidence>
<evidence type="ECO:0000259" key="4">
    <source>
        <dbReference type="PROSITE" id="PS01124"/>
    </source>
</evidence>
<keyword evidence="3" id="KW-0804">Transcription</keyword>
<evidence type="ECO:0000313" key="5">
    <source>
        <dbReference type="EMBL" id="MBP1995669.1"/>
    </source>
</evidence>
<dbReference type="InterPro" id="IPR037923">
    <property type="entry name" value="HTH-like"/>
</dbReference>
<dbReference type="PRINTS" id="PR00032">
    <property type="entry name" value="HTHARAC"/>
</dbReference>
<dbReference type="InterPro" id="IPR018062">
    <property type="entry name" value="HTH_AraC-typ_CS"/>
</dbReference>
<comment type="caution">
    <text evidence="5">The sequence shown here is derived from an EMBL/GenBank/DDBJ whole genome shotgun (WGS) entry which is preliminary data.</text>
</comment>
<dbReference type="InterPro" id="IPR018060">
    <property type="entry name" value="HTH_AraC"/>
</dbReference>
<sequence length="278" mass="33188">MQRHVILPTLQEFFYFIFPESVGIYTDMPHHRVEREEGQWTTFSLHFIIEGKGYVEWEDDVYTLHKGDAFLYFPYQKQRYYSSKEEPWDVGWVHFYGSRVKDFLYENGFHSNLWTLHRWAELQELCTVLLHEAEEYGILHPSKLSSLTYAMLIEFMSYASPLTPNRGMDASDRIRKLLPLMQQKACEPFLLEEWAQQVGVSTHYFCKLFRKSISMTPLSFITLCRMQAAKKWLTEQPQLNIKEIAHRVGYPTASYFNQRFLEHEGMTPSEFRRLYNVM</sequence>
<dbReference type="InterPro" id="IPR003313">
    <property type="entry name" value="AraC-bd"/>
</dbReference>
<evidence type="ECO:0000313" key="6">
    <source>
        <dbReference type="Proteomes" id="UP001519287"/>
    </source>
</evidence>
<dbReference type="SUPFAM" id="SSF46689">
    <property type="entry name" value="Homeodomain-like"/>
    <property type="match status" value="2"/>
</dbReference>
<keyword evidence="1" id="KW-0805">Transcription regulation</keyword>
<dbReference type="Gene3D" id="2.60.120.280">
    <property type="entry name" value="Regulatory protein AraC"/>
    <property type="match status" value="1"/>
</dbReference>
<dbReference type="SUPFAM" id="SSF51215">
    <property type="entry name" value="Regulatory protein AraC"/>
    <property type="match status" value="1"/>
</dbReference>